<sequence length="100" mass="10699">MDPASRGLRLQTGAEQDVEPGGIAELQLRAVHDQTRPALGYGLFEGFAEQVGGVVVQLTRRSHHGTAALVPDVYTESAPLGAADRLAVHAVTHFRPVLNY</sequence>
<evidence type="ECO:0000313" key="2">
    <source>
        <dbReference type="Proteomes" id="UP000480804"/>
    </source>
</evidence>
<name>A0ABQ1CZA8_9ACTN</name>
<dbReference type="EMBL" id="BLLO01000006">
    <property type="protein sequence ID" value="GFH75558.1"/>
    <property type="molecule type" value="Genomic_DNA"/>
</dbReference>
<comment type="caution">
    <text evidence="1">The sequence shown here is derived from an EMBL/GenBank/DDBJ whole genome shotgun (WGS) entry which is preliminary data.</text>
</comment>
<organism evidence="1 2">
    <name type="scientific">Streptomyces gougerotii</name>
    <dbReference type="NCBI Taxonomy" id="53448"/>
    <lineage>
        <taxon>Bacteria</taxon>
        <taxon>Bacillati</taxon>
        <taxon>Actinomycetota</taxon>
        <taxon>Actinomycetes</taxon>
        <taxon>Kitasatosporales</taxon>
        <taxon>Streptomycetaceae</taxon>
        <taxon>Streptomyces</taxon>
        <taxon>Streptomyces diastaticus group</taxon>
    </lineage>
</organism>
<keyword evidence="2" id="KW-1185">Reference proteome</keyword>
<evidence type="ECO:0000313" key="1">
    <source>
        <dbReference type="EMBL" id="GFH75558.1"/>
    </source>
</evidence>
<accession>A0ABQ1CZA8</accession>
<dbReference type="Proteomes" id="UP000480804">
    <property type="component" value="Unassembled WGS sequence"/>
</dbReference>
<reference evidence="1 2" key="1">
    <citation type="submission" date="2020-02" db="EMBL/GenBank/DDBJ databases">
        <title>Whole genome shotgun sequence of Streptomyces gougerotii NBRC 13043.</title>
        <authorList>
            <person name="Ichikawa N."/>
            <person name="Komaki H."/>
            <person name="Tamura T."/>
        </authorList>
    </citation>
    <scope>NUCLEOTIDE SEQUENCE [LARGE SCALE GENOMIC DNA]</scope>
    <source>
        <strain evidence="1 2">NBRC 13043</strain>
    </source>
</reference>
<protein>
    <submittedName>
        <fullName evidence="1">Uncharacterized protein</fullName>
    </submittedName>
</protein>
<gene>
    <name evidence="1" type="ORF">Sgou_02280</name>
</gene>
<proteinExistence type="predicted"/>